<gene>
    <name evidence="3" type="ORF">O1R50_15200</name>
</gene>
<dbReference type="InterPro" id="IPR045608">
    <property type="entry name" value="Trypco2"/>
</dbReference>
<accession>A0A9X3PBG2</accession>
<dbReference type="RefSeq" id="WP_270110936.1">
    <property type="nucleotide sequence ID" value="NZ_JAPZVP010000011.1"/>
</dbReference>
<dbReference type="Proteomes" id="UP001146067">
    <property type="component" value="Unassembled WGS sequence"/>
</dbReference>
<evidence type="ECO:0000313" key="4">
    <source>
        <dbReference type="Proteomes" id="UP001146067"/>
    </source>
</evidence>
<evidence type="ECO:0000259" key="2">
    <source>
        <dbReference type="Pfam" id="PF19631"/>
    </source>
</evidence>
<protein>
    <recommendedName>
        <fullName evidence="2">Trypsin-co-occurring domain-containing protein</fullName>
    </recommendedName>
</protein>
<dbReference type="AlphaFoldDB" id="A0A9X3PBG2"/>
<dbReference type="Pfam" id="PF19631">
    <property type="entry name" value="Trypco2"/>
    <property type="match status" value="1"/>
</dbReference>
<organism evidence="3 4">
    <name type="scientific">Glycomyces luteolus</name>
    <dbReference type="NCBI Taxonomy" id="2670330"/>
    <lineage>
        <taxon>Bacteria</taxon>
        <taxon>Bacillati</taxon>
        <taxon>Actinomycetota</taxon>
        <taxon>Actinomycetes</taxon>
        <taxon>Glycomycetales</taxon>
        <taxon>Glycomycetaceae</taxon>
        <taxon>Glycomyces</taxon>
    </lineage>
</organism>
<feature type="region of interest" description="Disordered" evidence="1">
    <location>
        <begin position="94"/>
        <end position="114"/>
    </location>
</feature>
<keyword evidence="4" id="KW-1185">Reference proteome</keyword>
<comment type="caution">
    <text evidence="3">The sequence shown here is derived from an EMBL/GenBank/DDBJ whole genome shotgun (WGS) entry which is preliminary data.</text>
</comment>
<evidence type="ECO:0000313" key="3">
    <source>
        <dbReference type="EMBL" id="MDA1360976.1"/>
    </source>
</evidence>
<sequence>MEQIPLGSAIAGLREELKKAIADQDEELVFEIRDLELELTVQAGSSRGANGTFAAWFVNLGANGSKNSANTHRLRLTLAPMTRKGDGTTASLALAADGAAPPERRIVTHDPLNN</sequence>
<reference evidence="3" key="1">
    <citation type="submission" date="2022-12" db="EMBL/GenBank/DDBJ databases">
        <title>Gycomyces niveus sp.nov.,a novel actinomycete isolated from soil in Shouguan.</title>
        <authorList>
            <person name="Yang X."/>
        </authorList>
    </citation>
    <scope>NUCLEOTIDE SEQUENCE</scope>
    <source>
        <strain evidence="3">NEAU-A15</strain>
    </source>
</reference>
<dbReference type="EMBL" id="JAPZVP010000011">
    <property type="protein sequence ID" value="MDA1360976.1"/>
    <property type="molecule type" value="Genomic_DNA"/>
</dbReference>
<name>A0A9X3PBG2_9ACTN</name>
<proteinExistence type="predicted"/>
<feature type="domain" description="Trypsin-co-occurring" evidence="2">
    <location>
        <begin position="4"/>
        <end position="80"/>
    </location>
</feature>
<evidence type="ECO:0000256" key="1">
    <source>
        <dbReference type="SAM" id="MobiDB-lite"/>
    </source>
</evidence>